<dbReference type="EMBL" id="JBHSEF010000009">
    <property type="protein sequence ID" value="MFC4354210.1"/>
    <property type="molecule type" value="Genomic_DNA"/>
</dbReference>
<dbReference type="Proteomes" id="UP001595733">
    <property type="component" value="Unassembled WGS sequence"/>
</dbReference>
<name>A0ABV8UTF6_9BACL</name>
<evidence type="ECO:0000313" key="3">
    <source>
        <dbReference type="EMBL" id="MFC4354210.1"/>
    </source>
</evidence>
<dbReference type="NCBIfam" id="TIGR00236">
    <property type="entry name" value="wecB"/>
    <property type="match status" value="1"/>
</dbReference>
<gene>
    <name evidence="3" type="primary">wecB</name>
    <name evidence="3" type="ORF">ACFO0S_03875</name>
</gene>
<dbReference type="CDD" id="cd03786">
    <property type="entry name" value="GTB_UDP-GlcNAc_2-Epimerase"/>
    <property type="match status" value="1"/>
</dbReference>
<keyword evidence="4" id="KW-1185">Reference proteome</keyword>
<comment type="caution">
    <text evidence="3">The sequence shown here is derived from an EMBL/GenBank/DDBJ whole genome shotgun (WGS) entry which is preliminary data.</text>
</comment>
<organism evidence="3 4">
    <name type="scientific">Chryseomicrobium palamuruense</name>
    <dbReference type="NCBI Taxonomy" id="682973"/>
    <lineage>
        <taxon>Bacteria</taxon>
        <taxon>Bacillati</taxon>
        <taxon>Bacillota</taxon>
        <taxon>Bacilli</taxon>
        <taxon>Bacillales</taxon>
        <taxon>Caryophanaceae</taxon>
        <taxon>Chryseomicrobium</taxon>
    </lineage>
</organism>
<dbReference type="SUPFAM" id="SSF53756">
    <property type="entry name" value="UDP-Glycosyltransferase/glycogen phosphorylase"/>
    <property type="match status" value="1"/>
</dbReference>
<evidence type="ECO:0000313" key="4">
    <source>
        <dbReference type="Proteomes" id="UP001595733"/>
    </source>
</evidence>
<dbReference type="Pfam" id="PF02350">
    <property type="entry name" value="Epimerase_2"/>
    <property type="match status" value="1"/>
</dbReference>
<feature type="domain" description="UDP-N-acetylglucosamine 2-epimerase" evidence="2">
    <location>
        <begin position="25"/>
        <end position="360"/>
    </location>
</feature>
<accession>A0ABV8UTF6</accession>
<dbReference type="EC" id="5.1.3.14" evidence="3"/>
<evidence type="ECO:0000256" key="1">
    <source>
        <dbReference type="RuleBase" id="RU003513"/>
    </source>
</evidence>
<dbReference type="InterPro" id="IPR003331">
    <property type="entry name" value="UDP_GlcNAc_Epimerase_2_dom"/>
</dbReference>
<dbReference type="RefSeq" id="WP_378140375.1">
    <property type="nucleotide sequence ID" value="NZ_JBHSEF010000009.1"/>
</dbReference>
<reference evidence="4" key="1">
    <citation type="journal article" date="2019" name="Int. J. Syst. Evol. Microbiol.">
        <title>The Global Catalogue of Microorganisms (GCM) 10K type strain sequencing project: providing services to taxonomists for standard genome sequencing and annotation.</title>
        <authorList>
            <consortium name="The Broad Institute Genomics Platform"/>
            <consortium name="The Broad Institute Genome Sequencing Center for Infectious Disease"/>
            <person name="Wu L."/>
            <person name="Ma J."/>
        </authorList>
    </citation>
    <scope>NUCLEOTIDE SEQUENCE [LARGE SCALE GENOMIC DNA]</scope>
    <source>
        <strain evidence="4">CCUG 50353</strain>
    </source>
</reference>
<dbReference type="PANTHER" id="PTHR43174">
    <property type="entry name" value="UDP-N-ACETYLGLUCOSAMINE 2-EPIMERASE"/>
    <property type="match status" value="1"/>
</dbReference>
<evidence type="ECO:0000259" key="2">
    <source>
        <dbReference type="Pfam" id="PF02350"/>
    </source>
</evidence>
<sequence>MKKLKVMTVVGTRPEIIRLSAVINKLEESNAIDHILVHTGQNYDYELNEVFFKDFNLKKPDYFLNAATGTAVETIGNILVKIDPIFEEVKPDAFLVLGDTNSCLTAIAAKRRHIPIFHMEAGNRCFDQRVPEETNRKIVDHTADINLTYSDIAREYLLREGFPSDQIIKTGSPMFEVLNSRKDDIESSDVLERLDLKEGKYFVVSAHREENINSENNFLDLVESLNAIAEKYNKPVIVSTHPRTRNMIEAKKVKFNPLVKTMKPLGFNDYVKLQIKAKAVLSDSGTISEESSILGFRALNIRQAHERPEAMEEASVMMVGLQKERILQGLEVLETQEKDTLRLVGDYNMPNVSDKVLRIILSYTDYVNRVVWGK</sequence>
<proteinExistence type="inferred from homology"/>
<comment type="similarity">
    <text evidence="1">Belongs to the UDP-N-acetylglucosamine 2-epimerase family.</text>
</comment>
<dbReference type="PANTHER" id="PTHR43174:SF1">
    <property type="entry name" value="UDP-N-ACETYLGLUCOSAMINE 2-EPIMERASE"/>
    <property type="match status" value="1"/>
</dbReference>
<dbReference type="Gene3D" id="3.40.50.2000">
    <property type="entry name" value="Glycogen Phosphorylase B"/>
    <property type="match status" value="2"/>
</dbReference>
<protein>
    <submittedName>
        <fullName evidence="3">Non-hydrolyzing UDP-N-acetylglucosamine 2-epimerase</fullName>
        <ecNumber evidence="3">5.1.3.14</ecNumber>
    </submittedName>
</protein>
<dbReference type="GO" id="GO:0008761">
    <property type="term" value="F:UDP-N-acetylglucosamine 2-epimerase activity"/>
    <property type="evidence" value="ECO:0007669"/>
    <property type="project" value="UniProtKB-EC"/>
</dbReference>
<keyword evidence="1 3" id="KW-0413">Isomerase</keyword>
<dbReference type="InterPro" id="IPR029767">
    <property type="entry name" value="WecB-like"/>
</dbReference>